<reference evidence="1 2" key="1">
    <citation type="submission" date="2020-08" db="EMBL/GenBank/DDBJ databases">
        <title>Genome public.</title>
        <authorList>
            <person name="Liu C."/>
            <person name="Sun Q."/>
        </authorList>
    </citation>
    <scope>NUCLEOTIDE SEQUENCE [LARGE SCALE GENOMIC DNA]</scope>
    <source>
        <strain evidence="1 2">NSJ-26</strain>
    </source>
</reference>
<proteinExistence type="predicted"/>
<dbReference type="Proteomes" id="UP000601522">
    <property type="component" value="Unassembled WGS sequence"/>
</dbReference>
<comment type="caution">
    <text evidence="1">The sequence shown here is derived from an EMBL/GenBank/DDBJ whole genome shotgun (WGS) entry which is preliminary data.</text>
</comment>
<protein>
    <submittedName>
        <fullName evidence="1">Uncharacterized protein</fullName>
    </submittedName>
</protein>
<keyword evidence="2" id="KW-1185">Reference proteome</keyword>
<evidence type="ECO:0000313" key="2">
    <source>
        <dbReference type="Proteomes" id="UP000601522"/>
    </source>
</evidence>
<sequence>MIQVIDYKEVDNIISAGFKKHNFVVYGQIGNIEGFTKKQYLQALYEQCKAAIDYETDRFNQGLPNHLVSKEEGETFIPDHPKPTTLRIDFDNLSGVVLDQYGDVYSTNVEFTIEGTNRVRIEGNRVIEDEVEESEEYQIVAKYSDLVETQSRTVNVIYPDNIESLEQSIAELTLETAQNSMEIFNALSAVNTNNEINQATMMMELLNMIATLQGGE</sequence>
<accession>A0A926EY16</accession>
<name>A0A926EY16_9FIRM</name>
<gene>
    <name evidence="1" type="ORF">H8689_05575</name>
</gene>
<organism evidence="1 2">
    <name type="scientific">Wansuia hejianensis</name>
    <dbReference type="NCBI Taxonomy" id="2763667"/>
    <lineage>
        <taxon>Bacteria</taxon>
        <taxon>Bacillati</taxon>
        <taxon>Bacillota</taxon>
        <taxon>Clostridia</taxon>
        <taxon>Lachnospirales</taxon>
        <taxon>Lachnospiraceae</taxon>
        <taxon>Wansuia</taxon>
    </lineage>
</organism>
<evidence type="ECO:0000313" key="1">
    <source>
        <dbReference type="EMBL" id="MBC8590600.1"/>
    </source>
</evidence>
<dbReference type="AlphaFoldDB" id="A0A926EY16"/>
<dbReference type="RefSeq" id="WP_249323436.1">
    <property type="nucleotide sequence ID" value="NZ_JACRTK010000002.1"/>
</dbReference>
<dbReference type="EMBL" id="JACRTK010000002">
    <property type="protein sequence ID" value="MBC8590600.1"/>
    <property type="molecule type" value="Genomic_DNA"/>
</dbReference>